<feature type="compositionally biased region" description="Basic and acidic residues" evidence="6">
    <location>
        <begin position="40"/>
        <end position="51"/>
    </location>
</feature>
<dbReference type="Proteomes" id="UP000245212">
    <property type="component" value="Unassembled WGS sequence"/>
</dbReference>
<proteinExistence type="predicted"/>
<dbReference type="PROSITE" id="PS50977">
    <property type="entry name" value="HTH_TETR_2"/>
    <property type="match status" value="1"/>
</dbReference>
<dbReference type="InterPro" id="IPR039538">
    <property type="entry name" value="BetI_C"/>
</dbReference>
<dbReference type="Pfam" id="PF13977">
    <property type="entry name" value="TetR_C_6"/>
    <property type="match status" value="1"/>
</dbReference>
<keyword evidence="9" id="KW-1185">Reference proteome</keyword>
<evidence type="ECO:0000313" key="8">
    <source>
        <dbReference type="EMBL" id="PWF24669.1"/>
    </source>
</evidence>
<evidence type="ECO:0000256" key="6">
    <source>
        <dbReference type="SAM" id="MobiDB-lite"/>
    </source>
</evidence>
<evidence type="ECO:0000256" key="2">
    <source>
        <dbReference type="ARBA" id="ARBA00023015"/>
    </source>
</evidence>
<keyword evidence="4" id="KW-0804">Transcription</keyword>
<evidence type="ECO:0000256" key="5">
    <source>
        <dbReference type="PROSITE-ProRule" id="PRU00335"/>
    </source>
</evidence>
<keyword evidence="1" id="KW-0678">Repressor</keyword>
<dbReference type="RefSeq" id="WP_109060074.1">
    <property type="nucleotide sequence ID" value="NZ_QETA01000001.1"/>
</dbReference>
<dbReference type="PANTHER" id="PTHR30055">
    <property type="entry name" value="HTH-TYPE TRANSCRIPTIONAL REGULATOR RUTR"/>
    <property type="match status" value="1"/>
</dbReference>
<evidence type="ECO:0000256" key="1">
    <source>
        <dbReference type="ARBA" id="ARBA00022491"/>
    </source>
</evidence>
<name>A0A2V1K4V6_9BURK</name>
<dbReference type="AlphaFoldDB" id="A0A2V1K4V6"/>
<reference evidence="9" key="1">
    <citation type="submission" date="2018-05" db="EMBL/GenBank/DDBJ databases">
        <authorList>
            <person name="Li Y."/>
        </authorList>
    </citation>
    <scope>NUCLEOTIDE SEQUENCE [LARGE SCALE GENOMIC DNA]</scope>
    <source>
        <strain evidence="9">3d-2-2</strain>
    </source>
</reference>
<dbReference type="InterPro" id="IPR001647">
    <property type="entry name" value="HTH_TetR"/>
</dbReference>
<comment type="caution">
    <text evidence="8">The sequence shown here is derived from an EMBL/GenBank/DDBJ whole genome shotgun (WGS) entry which is preliminary data.</text>
</comment>
<keyword evidence="2" id="KW-0805">Transcription regulation</keyword>
<accession>A0A2V1K4V6</accession>
<dbReference type="EMBL" id="QETA01000001">
    <property type="protein sequence ID" value="PWF24669.1"/>
    <property type="molecule type" value="Genomic_DNA"/>
</dbReference>
<feature type="region of interest" description="Disordered" evidence="6">
    <location>
        <begin position="22"/>
        <end position="51"/>
    </location>
</feature>
<dbReference type="Gene3D" id="1.10.357.10">
    <property type="entry name" value="Tetracycline Repressor, domain 2"/>
    <property type="match status" value="1"/>
</dbReference>
<dbReference type="InterPro" id="IPR036271">
    <property type="entry name" value="Tet_transcr_reg_TetR-rel_C_sf"/>
</dbReference>
<dbReference type="Pfam" id="PF00440">
    <property type="entry name" value="TetR_N"/>
    <property type="match status" value="1"/>
</dbReference>
<evidence type="ECO:0000256" key="4">
    <source>
        <dbReference type="ARBA" id="ARBA00023163"/>
    </source>
</evidence>
<dbReference type="SUPFAM" id="SSF48498">
    <property type="entry name" value="Tetracyclin repressor-like, C-terminal domain"/>
    <property type="match status" value="1"/>
</dbReference>
<dbReference type="InterPro" id="IPR050109">
    <property type="entry name" value="HTH-type_TetR-like_transc_reg"/>
</dbReference>
<evidence type="ECO:0000313" key="9">
    <source>
        <dbReference type="Proteomes" id="UP000245212"/>
    </source>
</evidence>
<dbReference type="SUPFAM" id="SSF46689">
    <property type="entry name" value="Homeodomain-like"/>
    <property type="match status" value="1"/>
</dbReference>
<dbReference type="GO" id="GO:0003700">
    <property type="term" value="F:DNA-binding transcription factor activity"/>
    <property type="evidence" value="ECO:0007669"/>
    <property type="project" value="TreeGrafter"/>
</dbReference>
<dbReference type="GO" id="GO:0000976">
    <property type="term" value="F:transcription cis-regulatory region binding"/>
    <property type="evidence" value="ECO:0007669"/>
    <property type="project" value="TreeGrafter"/>
</dbReference>
<sequence length="235" mass="25858">MHRNAPSRSGPTPAKLLFSRNAGARPIQMPRHGPSTDTAMTDRNRSEDSAIARRRKEQILEAAARCFREKGFHRSSMAQISAEAGMSAGHIYHYFKKKEDIVAAIVARERSAIDTLIEETRSTDASAPSGALGIEHAVKAIRLSQDPARASLMMEILAEAARNPEIAAELQRSDTELQATLLKLRGDDSPRARSRQELIAALMEGLSVRALRNRTLAENIDPDMLNDVFGYITNA</sequence>
<dbReference type="InterPro" id="IPR009057">
    <property type="entry name" value="Homeodomain-like_sf"/>
</dbReference>
<evidence type="ECO:0000259" key="7">
    <source>
        <dbReference type="PROSITE" id="PS50977"/>
    </source>
</evidence>
<dbReference type="PANTHER" id="PTHR30055:SF234">
    <property type="entry name" value="HTH-TYPE TRANSCRIPTIONAL REGULATOR BETI"/>
    <property type="match status" value="1"/>
</dbReference>
<organism evidence="8 9">
    <name type="scientific">Corticimicrobacter populi</name>
    <dbReference type="NCBI Taxonomy" id="2175229"/>
    <lineage>
        <taxon>Bacteria</taxon>
        <taxon>Pseudomonadati</taxon>
        <taxon>Pseudomonadota</taxon>
        <taxon>Betaproteobacteria</taxon>
        <taxon>Burkholderiales</taxon>
        <taxon>Alcaligenaceae</taxon>
        <taxon>Corticimicrobacter</taxon>
    </lineage>
</organism>
<dbReference type="PRINTS" id="PR00455">
    <property type="entry name" value="HTHTETR"/>
</dbReference>
<keyword evidence="3 5" id="KW-0238">DNA-binding</keyword>
<feature type="domain" description="HTH tetR-type" evidence="7">
    <location>
        <begin position="53"/>
        <end position="113"/>
    </location>
</feature>
<evidence type="ECO:0000256" key="3">
    <source>
        <dbReference type="ARBA" id="ARBA00023125"/>
    </source>
</evidence>
<feature type="DNA-binding region" description="H-T-H motif" evidence="5">
    <location>
        <begin position="76"/>
        <end position="95"/>
    </location>
</feature>
<gene>
    <name evidence="8" type="ORF">DD235_00250</name>
</gene>
<protein>
    <submittedName>
        <fullName evidence="8">TetR family transcriptional regulator</fullName>
    </submittedName>
</protein>